<evidence type="ECO:0000313" key="2">
    <source>
        <dbReference type="EMBL" id="GAA5071328.1"/>
    </source>
</evidence>
<keyword evidence="3" id="KW-1185">Reference proteome</keyword>
<sequence length="71" mass="7767">MEPRQSRRGRREWPGAVDDAPFAADDPPVLFSCQCSDLLAALMSKEIDVPGLARMPVDDNTAPNDVAQRKA</sequence>
<proteinExistence type="predicted"/>
<evidence type="ECO:0000313" key="3">
    <source>
        <dbReference type="Proteomes" id="UP001501083"/>
    </source>
</evidence>
<feature type="region of interest" description="Disordered" evidence="1">
    <location>
        <begin position="50"/>
        <end position="71"/>
    </location>
</feature>
<gene>
    <name evidence="2" type="ORF">GCM10025759_10280</name>
</gene>
<protein>
    <submittedName>
        <fullName evidence="2">Uncharacterized protein</fullName>
    </submittedName>
</protein>
<feature type="region of interest" description="Disordered" evidence="1">
    <location>
        <begin position="1"/>
        <end position="24"/>
    </location>
</feature>
<dbReference type="EMBL" id="BAABKY010000001">
    <property type="protein sequence ID" value="GAA5071328.1"/>
    <property type="molecule type" value="Genomic_DNA"/>
</dbReference>
<organism evidence="2 3">
    <name type="scientific">Lysobacter panacisoli</name>
    <dbReference type="NCBI Taxonomy" id="1255263"/>
    <lineage>
        <taxon>Bacteria</taxon>
        <taxon>Pseudomonadati</taxon>
        <taxon>Pseudomonadota</taxon>
        <taxon>Gammaproteobacteria</taxon>
        <taxon>Lysobacterales</taxon>
        <taxon>Lysobacteraceae</taxon>
        <taxon>Lysobacter</taxon>
    </lineage>
</organism>
<feature type="compositionally biased region" description="Low complexity" evidence="1">
    <location>
        <begin position="14"/>
        <end position="24"/>
    </location>
</feature>
<reference evidence="3" key="1">
    <citation type="journal article" date="2019" name="Int. J. Syst. Evol. Microbiol.">
        <title>The Global Catalogue of Microorganisms (GCM) 10K type strain sequencing project: providing services to taxonomists for standard genome sequencing and annotation.</title>
        <authorList>
            <consortium name="The Broad Institute Genomics Platform"/>
            <consortium name="The Broad Institute Genome Sequencing Center for Infectious Disease"/>
            <person name="Wu L."/>
            <person name="Ma J."/>
        </authorList>
    </citation>
    <scope>NUCLEOTIDE SEQUENCE [LARGE SCALE GENOMIC DNA]</scope>
    <source>
        <strain evidence="3">JCM 19212</strain>
    </source>
</reference>
<accession>A0ABP9L564</accession>
<evidence type="ECO:0000256" key="1">
    <source>
        <dbReference type="SAM" id="MobiDB-lite"/>
    </source>
</evidence>
<comment type="caution">
    <text evidence="2">The sequence shown here is derived from an EMBL/GenBank/DDBJ whole genome shotgun (WGS) entry which is preliminary data.</text>
</comment>
<feature type="compositionally biased region" description="Basic residues" evidence="1">
    <location>
        <begin position="1"/>
        <end position="10"/>
    </location>
</feature>
<dbReference type="Proteomes" id="UP001501083">
    <property type="component" value="Unassembled WGS sequence"/>
</dbReference>
<name>A0ABP9L564_9GAMM</name>